<accession>A0ABM3JMF0</accession>
<feature type="binding site" evidence="6">
    <location>
        <position position="72"/>
    </location>
    <ligand>
        <name>Zn(2+)</name>
        <dbReference type="ChEBI" id="CHEBI:29105"/>
    </ligand>
</feature>
<feature type="domain" description="C2H2-type" evidence="8">
    <location>
        <begin position="787"/>
        <end position="814"/>
    </location>
</feature>
<gene>
    <name evidence="11" type="primary">LOC105228740</name>
</gene>
<evidence type="ECO:0000259" key="8">
    <source>
        <dbReference type="PROSITE" id="PS50157"/>
    </source>
</evidence>
<reference evidence="10" key="1">
    <citation type="submission" date="2025-05" db="UniProtKB">
        <authorList>
            <consortium name="RefSeq"/>
        </authorList>
    </citation>
    <scope>NUCLEOTIDE SEQUENCE [LARGE SCALE GENOMIC DNA]</scope>
</reference>
<dbReference type="Pfam" id="PF13894">
    <property type="entry name" value="zf-C2H2_4"/>
    <property type="match status" value="2"/>
</dbReference>
<evidence type="ECO:0000256" key="7">
    <source>
        <dbReference type="SAM" id="MobiDB-lite"/>
    </source>
</evidence>
<feature type="domain" description="ZAD" evidence="9">
    <location>
        <begin position="19"/>
        <end position="99"/>
    </location>
</feature>
<keyword evidence="3 5" id="KW-0863">Zinc-finger</keyword>
<keyword evidence="10" id="KW-1185">Reference proteome</keyword>
<dbReference type="Gene3D" id="3.30.160.60">
    <property type="entry name" value="Classic Zinc Finger"/>
    <property type="match status" value="20"/>
</dbReference>
<feature type="compositionally biased region" description="Basic and acidic residues" evidence="7">
    <location>
        <begin position="677"/>
        <end position="695"/>
    </location>
</feature>
<dbReference type="InterPro" id="IPR036236">
    <property type="entry name" value="Znf_C2H2_sf"/>
</dbReference>
<proteinExistence type="predicted"/>
<organism evidence="10 11">
    <name type="scientific">Bactrocera dorsalis</name>
    <name type="common">Oriental fruit fly</name>
    <name type="synonym">Dacus dorsalis</name>
    <dbReference type="NCBI Taxonomy" id="27457"/>
    <lineage>
        <taxon>Eukaryota</taxon>
        <taxon>Metazoa</taxon>
        <taxon>Ecdysozoa</taxon>
        <taxon>Arthropoda</taxon>
        <taxon>Hexapoda</taxon>
        <taxon>Insecta</taxon>
        <taxon>Pterygota</taxon>
        <taxon>Neoptera</taxon>
        <taxon>Endopterygota</taxon>
        <taxon>Diptera</taxon>
        <taxon>Brachycera</taxon>
        <taxon>Muscomorpha</taxon>
        <taxon>Tephritoidea</taxon>
        <taxon>Tephritidae</taxon>
        <taxon>Bactrocera</taxon>
        <taxon>Bactrocera</taxon>
    </lineage>
</organism>
<feature type="binding site" evidence="6">
    <location>
        <position position="1258"/>
    </location>
    <ligand>
        <name>Zn(2+)</name>
        <dbReference type="ChEBI" id="CHEBI:29105"/>
    </ligand>
</feature>
<feature type="region of interest" description="Disordered" evidence="7">
    <location>
        <begin position="962"/>
        <end position="984"/>
    </location>
</feature>
<dbReference type="PANTHER" id="PTHR24379:SF121">
    <property type="entry name" value="C2H2-TYPE DOMAIN-CONTAINING PROTEIN"/>
    <property type="match status" value="1"/>
</dbReference>
<dbReference type="InterPro" id="IPR012934">
    <property type="entry name" value="Znf_AD"/>
</dbReference>
<dbReference type="PROSITE" id="PS50157">
    <property type="entry name" value="ZINC_FINGER_C2H2_2"/>
    <property type="match status" value="28"/>
</dbReference>
<feature type="domain" description="C2H2-type" evidence="8">
    <location>
        <begin position="240"/>
        <end position="268"/>
    </location>
</feature>
<feature type="region of interest" description="Disordered" evidence="7">
    <location>
        <begin position="1388"/>
        <end position="1422"/>
    </location>
</feature>
<feature type="domain" description="C2H2-type" evidence="8">
    <location>
        <begin position="1519"/>
        <end position="1546"/>
    </location>
</feature>
<feature type="binding site" evidence="6">
    <location>
        <position position="24"/>
    </location>
    <ligand>
        <name>Zn(2+)</name>
        <dbReference type="ChEBI" id="CHEBI:29105"/>
    </ligand>
</feature>
<feature type="domain" description="C2H2-type" evidence="8">
    <location>
        <begin position="1547"/>
        <end position="1574"/>
    </location>
</feature>
<feature type="domain" description="C2H2-type" evidence="8">
    <location>
        <begin position="988"/>
        <end position="1016"/>
    </location>
</feature>
<reference evidence="11" key="2">
    <citation type="submission" date="2025-08" db="UniProtKB">
        <authorList>
            <consortium name="RefSeq"/>
        </authorList>
    </citation>
    <scope>IDENTIFICATION</scope>
    <source>
        <tissue evidence="11">Adult</tissue>
    </source>
</reference>
<feature type="domain" description="C2H2-type" evidence="8">
    <location>
        <begin position="1490"/>
        <end position="1518"/>
    </location>
</feature>
<evidence type="ECO:0000256" key="1">
    <source>
        <dbReference type="ARBA" id="ARBA00022723"/>
    </source>
</evidence>
<feature type="binding site" evidence="6">
    <location>
        <position position="1207"/>
    </location>
    <ligand>
        <name>Zn(2+)</name>
        <dbReference type="ChEBI" id="CHEBI:29105"/>
    </ligand>
</feature>
<feature type="domain" description="C2H2-type" evidence="8">
    <location>
        <begin position="443"/>
        <end position="471"/>
    </location>
</feature>
<feature type="domain" description="C2H2-type" evidence="8">
    <location>
        <begin position="272"/>
        <end position="294"/>
    </location>
</feature>
<dbReference type="PROSITE" id="PS51915">
    <property type="entry name" value="ZAD"/>
    <property type="match status" value="2"/>
</dbReference>
<dbReference type="Proteomes" id="UP001652620">
    <property type="component" value="Chromosome 1"/>
</dbReference>
<feature type="domain" description="C2H2-type" evidence="8">
    <location>
        <begin position="732"/>
        <end position="759"/>
    </location>
</feature>
<feature type="domain" description="C2H2-type" evidence="8">
    <location>
        <begin position="703"/>
        <end position="731"/>
    </location>
</feature>
<feature type="domain" description="C2H2-type" evidence="8">
    <location>
        <begin position="415"/>
        <end position="442"/>
    </location>
</feature>
<keyword evidence="1 6" id="KW-0479">Metal-binding</keyword>
<feature type="compositionally biased region" description="Basic and acidic residues" evidence="7">
    <location>
        <begin position="970"/>
        <end position="984"/>
    </location>
</feature>
<feature type="domain" description="C2H2-type" evidence="8">
    <location>
        <begin position="1459"/>
        <end position="1481"/>
    </location>
</feature>
<dbReference type="GeneID" id="105228740"/>
<feature type="region of interest" description="Disordered" evidence="7">
    <location>
        <begin position="663"/>
        <end position="695"/>
    </location>
</feature>
<feature type="compositionally biased region" description="Basic and acidic residues" evidence="7">
    <location>
        <begin position="201"/>
        <end position="215"/>
    </location>
</feature>
<feature type="domain" description="C2H2-type" evidence="8">
    <location>
        <begin position="815"/>
        <end position="842"/>
    </location>
</feature>
<evidence type="ECO:0000259" key="9">
    <source>
        <dbReference type="PROSITE" id="PS51915"/>
    </source>
</evidence>
<evidence type="ECO:0000256" key="5">
    <source>
        <dbReference type="PROSITE-ProRule" id="PRU00042"/>
    </source>
</evidence>
<sequence length="1753" mass="202232">MSNTFEDCSSYLPDAEWQFWCRLCAKEDVRNINIYPEQNKTELATNSTLIDFIAEFFKVHIRQNEDLPHWLCAQCFTSVSALSKFTNQVNRVQSMYNEIQSSGHRKAEDFRVIRENYNLFGYELFMFDISDTKPSIENIFVADGPEIIEHKSLDSIVKSEVITDDLQSGIFLKDIEFNSEFQDPIGDAVENHTDEVGSSERLSKSVENSKSEKTSKVYSKIHRLKRRKSSSDEESNVNKHSCNDCALHFKKSSNYLIHMRKKHGVETPPSIISCPQCSRTFKSKFNFKRHLKTHRPVAEKKIYPCPQCDRKFQTKDYVFRHIKFVHEEIRPFICEECGEGTHTETTLREHMLKHTDYAPFECEICKKGFKTQARLKNHMEMHSEHKHICSECGLELNSRVTLNRHMLVHSDEMRHKCDYCGREFKRAKTLKTHLLLHSGLKPYTCDFCDKTFANGSNCRTHKKKSHPEELAALEASGEKKFTKNIPKLAVLKSVTRTAEDLLPVVTKQSGNFSSGKKPKPPSSCKDETQQYLENKTIRQNENLPHWLCAQCFTSVSALSKFTNQVNRVQSMYNEIQHSGHRKAEDIRGIREKYNLLGYELFMFNISDTKPSIENIFVADGPEIIEHKSLDSIVKTEVITDELQSGTFLKDIEFNSEFQDPIGDAVENHTDEVGSSERLSKSVENSKSEKTSKTHRPVAEKKIYPCPQCDRKFQTKDYVFRHIKFVHEEIRPFICEECGEGTHTETTLREHMLKHTDYAPFECEICKKGFKTQARLKNHMEMHSEHKHICSECGLELNSRITLNRHMLVHSDEMRHKCDYCGREFKRAKTLKTHLILHSGLKPYSCGFCDKTFASGSNCRTHKRKSHPEELAALEASGEKKFTKNIPKLAVLKTVSDTKSSIENIFVADAPEIVVHNSLDNIVKSEIISDELQSGIFLNESEYNSEFQDPIGDVIGNPIDEVESNNSFNNIKEDSESEQNGKESEKRIFPCPQCDRKFQTKDYVFRHIKFVHEDIRPFICEECGECTRTEATLREHMLIHTDYAPFECEVCKKGFKNQARLKNHMEMHSDHKHICSECGLELNSRVTLNRHMLVHSDEMRHKCDYCGREFKRAKTLKTHLILHSGLKPYSCDFCDKTFANGSNCRTHKRKSHPEELAALEASGEKKFTKNIPKLAVLKTVKSIKSSIMSNTFEDFRSNFAETEWQFWCRLCAKDDVRNIKICPEQNQTPVDTNDTLVDFIADFFKVHMQQNENLPHCLCAQCFSLVSSLSKFTKQVNKVQRMYNEIQSSTKRNDKDLRVIRDKYNILEYEFVMSNRSDTNPCIENIFVADAPEVVVHNSLDNIVKSEITPDELQSGIFLNEGEYNSEFQDPIGDVIGNPTDEVESNISFGNIKDDSESEPNGKECKSPNRMKMQPNSSDQESKTDKYFCNECSLHFKRSSNYGIHMKKKHGIDIERDTCFSCSQCPKTFKYKFKLNRHVKIHRPIAEKCIFPCPQCDKKFQTKEYVLRHIKFVHEDLRSFICEECGECTRTEATLREHMLIHTDYAPFECEVCKKGFKNQARLKRHMEMHSDHKHICGECGLGLNSRLTLNRHMLVHSDEMRHKCDYCGREFKRVKALKSHLILHSGLKPYSCDFCDKTFAHGSNCRSHKRKFHPEEFAALEASGEKKFTKNIPKLAVLKTVTRTADNLLPVVCKQSGNFSSGKKPNVQSVVKEKLNTVPTTIALSKRNGPEFLSNVVNSAPCLEITSGMNNET</sequence>
<dbReference type="InterPro" id="IPR013087">
    <property type="entry name" value="Znf_C2H2_type"/>
</dbReference>
<feature type="domain" description="C2H2-type" evidence="8">
    <location>
        <begin position="1426"/>
        <end position="1449"/>
    </location>
</feature>
<dbReference type="PANTHER" id="PTHR24379">
    <property type="entry name" value="KRAB AND ZINC FINGER DOMAIN-CONTAINING"/>
    <property type="match status" value="1"/>
</dbReference>
<dbReference type="PROSITE" id="PS00028">
    <property type="entry name" value="ZINC_FINGER_C2H2_1"/>
    <property type="match status" value="24"/>
</dbReference>
<dbReference type="SUPFAM" id="SSF57716">
    <property type="entry name" value="Glucocorticoid receptor-like (DNA-binding domain)"/>
    <property type="match status" value="2"/>
</dbReference>
<feature type="domain" description="C2H2-type" evidence="8">
    <location>
        <begin position="760"/>
        <end position="787"/>
    </location>
</feature>
<feature type="domain" description="C2H2-type" evidence="8">
    <location>
        <begin position="1574"/>
        <end position="1601"/>
    </location>
</feature>
<dbReference type="SMART" id="SM00868">
    <property type="entry name" value="zf-AD"/>
    <property type="match status" value="3"/>
</dbReference>
<feature type="compositionally biased region" description="Basic residues" evidence="7">
    <location>
        <begin position="219"/>
        <end position="228"/>
    </location>
</feature>
<feature type="domain" description="C2H2-type" evidence="8">
    <location>
        <begin position="1017"/>
        <end position="1044"/>
    </location>
</feature>
<dbReference type="Pfam" id="PF07776">
    <property type="entry name" value="zf-AD"/>
    <property type="match status" value="2"/>
</dbReference>
<feature type="binding site" evidence="6">
    <location>
        <position position="1210"/>
    </location>
    <ligand>
        <name>Zn(2+)</name>
        <dbReference type="ChEBI" id="CHEBI:29105"/>
    </ligand>
</feature>
<name>A0ABM3JMF0_BACDO</name>
<evidence type="ECO:0000313" key="11">
    <source>
        <dbReference type="RefSeq" id="XP_049310406.1"/>
    </source>
</evidence>
<feature type="domain" description="C2H2-type" evidence="8">
    <location>
        <begin position="1128"/>
        <end position="1156"/>
    </location>
</feature>
<evidence type="ECO:0000313" key="10">
    <source>
        <dbReference type="Proteomes" id="UP001652620"/>
    </source>
</evidence>
<feature type="domain" description="C2H2-type" evidence="8">
    <location>
        <begin position="387"/>
        <end position="414"/>
    </location>
</feature>
<feature type="domain" description="C2H2-type" evidence="8">
    <location>
        <begin position="843"/>
        <end position="871"/>
    </location>
</feature>
<feature type="region of interest" description="Disordered" evidence="7">
    <location>
        <begin position="188"/>
        <end position="239"/>
    </location>
</feature>
<evidence type="ECO:0000256" key="2">
    <source>
        <dbReference type="ARBA" id="ARBA00022737"/>
    </source>
</evidence>
<dbReference type="SMART" id="SM00355">
    <property type="entry name" value="ZnF_C2H2"/>
    <property type="match status" value="28"/>
</dbReference>
<feature type="domain" description="ZAD" evidence="9">
    <location>
        <begin position="1205"/>
        <end position="1285"/>
    </location>
</feature>
<feature type="compositionally biased region" description="Basic and acidic residues" evidence="7">
    <location>
        <begin position="1391"/>
        <end position="1406"/>
    </location>
</feature>
<feature type="binding site" evidence="6">
    <location>
        <position position="75"/>
    </location>
    <ligand>
        <name>Zn(2+)</name>
        <dbReference type="ChEBI" id="CHEBI:29105"/>
    </ligand>
</feature>
<dbReference type="SUPFAM" id="SSF57667">
    <property type="entry name" value="beta-beta-alpha zinc fingers"/>
    <property type="match status" value="14"/>
</dbReference>
<feature type="domain" description="C2H2-type" evidence="8">
    <location>
        <begin position="1045"/>
        <end position="1072"/>
    </location>
</feature>
<feature type="binding site" evidence="6">
    <location>
        <position position="21"/>
    </location>
    <ligand>
        <name>Zn(2+)</name>
        <dbReference type="ChEBI" id="CHEBI:29105"/>
    </ligand>
</feature>
<dbReference type="RefSeq" id="XP_049310406.1">
    <property type="nucleotide sequence ID" value="XM_049454449.1"/>
</dbReference>
<feature type="binding site" evidence="6">
    <location>
        <position position="1261"/>
    </location>
    <ligand>
        <name>Zn(2+)</name>
        <dbReference type="ChEBI" id="CHEBI:29105"/>
    </ligand>
</feature>
<evidence type="ECO:0000256" key="3">
    <source>
        <dbReference type="ARBA" id="ARBA00022771"/>
    </source>
</evidence>
<feature type="domain" description="C2H2-type" evidence="8">
    <location>
        <begin position="360"/>
        <end position="387"/>
    </location>
</feature>
<feature type="domain" description="C2H2-type" evidence="8">
    <location>
        <begin position="1602"/>
        <end position="1629"/>
    </location>
</feature>
<evidence type="ECO:0000256" key="4">
    <source>
        <dbReference type="ARBA" id="ARBA00022833"/>
    </source>
</evidence>
<dbReference type="Gene3D" id="3.40.1800.20">
    <property type="match status" value="3"/>
</dbReference>
<feature type="domain" description="C2H2-type" evidence="8">
    <location>
        <begin position="1100"/>
        <end position="1127"/>
    </location>
</feature>
<keyword evidence="4 6" id="KW-0862">Zinc</keyword>
<keyword evidence="2" id="KW-0677">Repeat</keyword>
<feature type="domain" description="C2H2-type" evidence="8">
    <location>
        <begin position="1072"/>
        <end position="1099"/>
    </location>
</feature>
<protein>
    <submittedName>
        <fullName evidence="11">Zinc finger protein 729</fullName>
    </submittedName>
</protein>
<feature type="domain" description="C2H2-type" evidence="8">
    <location>
        <begin position="1630"/>
        <end position="1658"/>
    </location>
</feature>
<feature type="domain" description="C2H2-type" evidence="8">
    <location>
        <begin position="332"/>
        <end position="359"/>
    </location>
</feature>
<dbReference type="Pfam" id="PF00096">
    <property type="entry name" value="zf-C2H2"/>
    <property type="match status" value="13"/>
</dbReference>
<dbReference type="Pfam" id="PF13912">
    <property type="entry name" value="zf-C2H2_6"/>
    <property type="match status" value="1"/>
</dbReference>
<feature type="domain" description="C2H2-type" evidence="8">
    <location>
        <begin position="303"/>
        <end position="331"/>
    </location>
</feature>
<evidence type="ECO:0000256" key="6">
    <source>
        <dbReference type="PROSITE-ProRule" id="PRU01263"/>
    </source>
</evidence>